<dbReference type="RefSeq" id="WP_338840915.1">
    <property type="nucleotide sequence ID" value="NZ_CP147988.1"/>
</dbReference>
<proteinExistence type="predicted"/>
<name>A0ABZ2QBX7_9FLAO</name>
<dbReference type="EMBL" id="CP147988">
    <property type="protein sequence ID" value="WXK50780.1"/>
    <property type="molecule type" value="Genomic_DNA"/>
</dbReference>
<evidence type="ECO:0008006" key="3">
    <source>
        <dbReference type="Google" id="ProtNLM"/>
    </source>
</evidence>
<accession>A0ABZ2QBX7</accession>
<gene>
    <name evidence="1" type="ORF">V6624_03880</name>
</gene>
<organism evidence="1 2">
    <name type="scientific">Flavobacterium ginsenosidimutans</name>
    <dbReference type="NCBI Taxonomy" id="687844"/>
    <lineage>
        <taxon>Bacteria</taxon>
        <taxon>Pseudomonadati</taxon>
        <taxon>Bacteroidota</taxon>
        <taxon>Flavobacteriia</taxon>
        <taxon>Flavobacteriales</taxon>
        <taxon>Flavobacteriaceae</taxon>
        <taxon>Flavobacterium</taxon>
    </lineage>
</organism>
<keyword evidence="2" id="KW-1185">Reference proteome</keyword>
<sequence length="154" mass="17872">MEKIKCIVFLVLFLCFSCSNKTEIKSSTIPDKKERVQKLLKEIKADSEILDAEFDLFNVNGFSDDFVMIPGSSSIDYKFVVKVDPKKISNWTKDLSETSGNIGSEKWTVSLIEKREKEWKTATEPVFYKRKNDPSVVFIIFEKEGIIYKRILRL</sequence>
<dbReference type="Proteomes" id="UP001447857">
    <property type="component" value="Chromosome"/>
</dbReference>
<evidence type="ECO:0000313" key="2">
    <source>
        <dbReference type="Proteomes" id="UP001447857"/>
    </source>
</evidence>
<protein>
    <recommendedName>
        <fullName evidence="3">Lipoprotein</fullName>
    </recommendedName>
</protein>
<evidence type="ECO:0000313" key="1">
    <source>
        <dbReference type="EMBL" id="WXK50780.1"/>
    </source>
</evidence>
<reference evidence="1 2" key="1">
    <citation type="submission" date="2024-02" db="EMBL/GenBank/DDBJ databases">
        <title>complete genome of Flavobacterium ginsenosidimutans Str. YTB16.</title>
        <authorList>
            <person name="Wang Q."/>
        </authorList>
    </citation>
    <scope>NUCLEOTIDE SEQUENCE [LARGE SCALE GENOMIC DNA]</scope>
    <source>
        <strain evidence="1 2">YTB16</strain>
    </source>
</reference>